<feature type="transmembrane region" description="Helical" evidence="7">
    <location>
        <begin position="12"/>
        <end position="32"/>
    </location>
</feature>
<dbReference type="CDD" id="cd06530">
    <property type="entry name" value="S26_SPase_I"/>
    <property type="match status" value="1"/>
</dbReference>
<dbReference type="GO" id="GO:0006465">
    <property type="term" value="P:signal peptide processing"/>
    <property type="evidence" value="ECO:0007669"/>
    <property type="project" value="InterPro"/>
</dbReference>
<accession>A0A1X0VFX4</accession>
<dbReference type="NCBIfam" id="TIGR02227">
    <property type="entry name" value="sigpep_I_bact"/>
    <property type="match status" value="1"/>
</dbReference>
<dbReference type="GO" id="GO:0005886">
    <property type="term" value="C:plasma membrane"/>
    <property type="evidence" value="ECO:0007669"/>
    <property type="project" value="UniProtKB-SubCell"/>
</dbReference>
<keyword evidence="7" id="KW-0645">Protease</keyword>
<dbReference type="STRING" id="33968.BMS77_02650"/>
<keyword evidence="7" id="KW-0812">Transmembrane</keyword>
<dbReference type="PANTHER" id="PTHR43390">
    <property type="entry name" value="SIGNAL PEPTIDASE I"/>
    <property type="match status" value="1"/>
</dbReference>
<evidence type="ECO:0000256" key="6">
    <source>
        <dbReference type="PIRSR" id="PIRSR600223-1"/>
    </source>
</evidence>
<evidence type="ECO:0000313" key="9">
    <source>
        <dbReference type="EMBL" id="ORI98637.1"/>
    </source>
</evidence>
<dbReference type="PROSITE" id="PS00761">
    <property type="entry name" value="SPASE_I_3"/>
    <property type="match status" value="1"/>
</dbReference>
<dbReference type="InterPro" id="IPR019757">
    <property type="entry name" value="Pept_S26A_signal_pept_1_Lys-AS"/>
</dbReference>
<dbReference type="EMBL" id="MPLS01000002">
    <property type="protein sequence ID" value="ORI98637.1"/>
    <property type="molecule type" value="Genomic_DNA"/>
</dbReference>
<sequence length="206" mass="23296">MMKFIKEWVFPIGFAVLFVVLIRTFLFTGVSVSGPSMQPNLQDKEFVFLNKIASYKRGDVVVFDARQEDPRIADGEKDYVKRIIGVPGDTVAYRNGNLYVNGKQVNQDFISASERKEGTEMSFGTTWSLKTLSSGNNWQAKDRNHTAVPKGEYFVMGDHRSVSNDGRYFGFVDKKHITGKVVVPFWNSNKVAKSNVNQGNTNFFVK</sequence>
<comment type="similarity">
    <text evidence="3 7">Belongs to the peptidase S26 family.</text>
</comment>
<comment type="subcellular location">
    <subcellularLocation>
        <location evidence="2">Cell membrane</location>
        <topology evidence="2">Single-pass type II membrane protein</topology>
    </subcellularLocation>
    <subcellularLocation>
        <location evidence="7">Membrane</location>
        <topology evidence="7">Single-pass type II membrane protein</topology>
    </subcellularLocation>
</comment>
<gene>
    <name evidence="9" type="ORF">BMR96_01115</name>
</gene>
<comment type="caution">
    <text evidence="9">The sequence shown here is derived from an EMBL/GenBank/DDBJ whole genome shotgun (WGS) entry which is preliminary data.</text>
</comment>
<dbReference type="Pfam" id="PF10502">
    <property type="entry name" value="Peptidase_S26"/>
    <property type="match status" value="1"/>
</dbReference>
<dbReference type="InterPro" id="IPR036286">
    <property type="entry name" value="LexA/Signal_pep-like_sf"/>
</dbReference>
<feature type="active site" evidence="6">
    <location>
        <position position="81"/>
    </location>
</feature>
<dbReference type="PROSITE" id="PS00760">
    <property type="entry name" value="SPASE_I_2"/>
    <property type="match status" value="1"/>
</dbReference>
<evidence type="ECO:0000313" key="10">
    <source>
        <dbReference type="Proteomes" id="UP000192288"/>
    </source>
</evidence>
<dbReference type="InterPro" id="IPR019758">
    <property type="entry name" value="Pept_S26A_signal_pept_1_CS"/>
</dbReference>
<comment type="catalytic activity">
    <reaction evidence="1 7">
        <text>Cleavage of hydrophobic, N-terminal signal or leader sequences from secreted and periplasmic proteins.</text>
        <dbReference type="EC" id="3.4.21.89"/>
    </reaction>
</comment>
<dbReference type="InterPro" id="IPR000223">
    <property type="entry name" value="Pept_S26A_signal_pept_1"/>
</dbReference>
<dbReference type="InterPro" id="IPR019533">
    <property type="entry name" value="Peptidase_S26"/>
</dbReference>
<dbReference type="PRINTS" id="PR00727">
    <property type="entry name" value="LEADERPTASE"/>
</dbReference>
<name>A0A1X0VFX4_LEUPS</name>
<dbReference type="PANTHER" id="PTHR43390:SF1">
    <property type="entry name" value="CHLOROPLAST PROCESSING PEPTIDASE"/>
    <property type="match status" value="1"/>
</dbReference>
<protein>
    <recommendedName>
        <fullName evidence="4 7">Signal peptidase I</fullName>
        <ecNumber evidence="4 7">3.4.21.89</ecNumber>
    </recommendedName>
</protein>
<organism evidence="9 10">
    <name type="scientific">Leuconostoc pseudomesenteroides</name>
    <dbReference type="NCBI Taxonomy" id="33968"/>
    <lineage>
        <taxon>Bacteria</taxon>
        <taxon>Bacillati</taxon>
        <taxon>Bacillota</taxon>
        <taxon>Bacilli</taxon>
        <taxon>Lactobacillales</taxon>
        <taxon>Lactobacillaceae</taxon>
        <taxon>Leuconostoc</taxon>
    </lineage>
</organism>
<dbReference type="GO" id="GO:0004252">
    <property type="term" value="F:serine-type endopeptidase activity"/>
    <property type="evidence" value="ECO:0007669"/>
    <property type="project" value="InterPro"/>
</dbReference>
<evidence type="ECO:0000256" key="2">
    <source>
        <dbReference type="ARBA" id="ARBA00004401"/>
    </source>
</evidence>
<dbReference type="RefSeq" id="WP_004915232.1">
    <property type="nucleotide sequence ID" value="NZ_MPLS01000002.1"/>
</dbReference>
<dbReference type="Gene3D" id="2.10.109.10">
    <property type="entry name" value="Umud Fragment, subunit A"/>
    <property type="match status" value="1"/>
</dbReference>
<evidence type="ECO:0000256" key="7">
    <source>
        <dbReference type="RuleBase" id="RU362042"/>
    </source>
</evidence>
<dbReference type="SUPFAM" id="SSF51306">
    <property type="entry name" value="LexA/Signal peptidase"/>
    <property type="match status" value="1"/>
</dbReference>
<dbReference type="EC" id="3.4.21.89" evidence="4 7"/>
<dbReference type="Proteomes" id="UP000192288">
    <property type="component" value="Unassembled WGS sequence"/>
</dbReference>
<evidence type="ECO:0000256" key="5">
    <source>
        <dbReference type="ARBA" id="ARBA00022801"/>
    </source>
</evidence>
<feature type="active site" evidence="6">
    <location>
        <position position="36"/>
    </location>
</feature>
<evidence type="ECO:0000259" key="8">
    <source>
        <dbReference type="Pfam" id="PF10502"/>
    </source>
</evidence>
<evidence type="ECO:0000256" key="4">
    <source>
        <dbReference type="ARBA" id="ARBA00013208"/>
    </source>
</evidence>
<keyword evidence="7" id="KW-1133">Transmembrane helix</keyword>
<keyword evidence="5 7" id="KW-0378">Hydrolase</keyword>
<feature type="domain" description="Peptidase S26" evidence="8">
    <location>
        <begin position="6"/>
        <end position="186"/>
    </location>
</feature>
<dbReference type="GO" id="GO:0009003">
    <property type="term" value="F:signal peptidase activity"/>
    <property type="evidence" value="ECO:0007669"/>
    <property type="project" value="UniProtKB-EC"/>
</dbReference>
<evidence type="ECO:0000256" key="1">
    <source>
        <dbReference type="ARBA" id="ARBA00000677"/>
    </source>
</evidence>
<dbReference type="AlphaFoldDB" id="A0A1X0VFX4"/>
<dbReference type="eggNOG" id="COG0681">
    <property type="taxonomic scope" value="Bacteria"/>
</dbReference>
<evidence type="ECO:0000256" key="3">
    <source>
        <dbReference type="ARBA" id="ARBA00009370"/>
    </source>
</evidence>
<proteinExistence type="inferred from homology"/>
<keyword evidence="7" id="KW-0472">Membrane</keyword>
<reference evidence="9 10" key="1">
    <citation type="journal article" date="2017" name="Front. Microbiol.">
        <title>Genomic Characterization of Dairy Associated Leuconostoc Species and Diversity of Leuconostocs in Undefined Mixed Mesophilic Starter Cultures.</title>
        <authorList>
            <person name="Frantzen C.A."/>
            <person name="Kot W."/>
            <person name="Pedersen T.B."/>
            <person name="Ardo Y.M."/>
            <person name="Broadbent J.R."/>
            <person name="Neve H."/>
            <person name="Hansen L.H."/>
            <person name="Dal Bello F."/>
            <person name="Ostlie H.M."/>
            <person name="Kleppen H.P."/>
            <person name="Vogensen F.K."/>
            <person name="Holo H."/>
        </authorList>
    </citation>
    <scope>NUCLEOTIDE SEQUENCE [LARGE SCALE GENOMIC DNA]</scope>
    <source>
        <strain evidence="9 10">LMGCF08</strain>
    </source>
</reference>